<dbReference type="AlphaFoldDB" id="X0UUH8"/>
<dbReference type="PANTHER" id="PTHR42693:SF53">
    <property type="entry name" value="ENDO-4-O-SULFATASE"/>
    <property type="match status" value="1"/>
</dbReference>
<evidence type="ECO:0000313" key="6">
    <source>
        <dbReference type="EMBL" id="GAF92110.1"/>
    </source>
</evidence>
<gene>
    <name evidence="6" type="ORF">S01H1_29682</name>
</gene>
<reference evidence="6" key="1">
    <citation type="journal article" date="2014" name="Front. Microbiol.">
        <title>High frequency of phylogenetically diverse reductive dehalogenase-homologous genes in deep subseafloor sedimentary metagenomes.</title>
        <authorList>
            <person name="Kawai M."/>
            <person name="Futagami T."/>
            <person name="Toyoda A."/>
            <person name="Takaki Y."/>
            <person name="Nishi S."/>
            <person name="Hori S."/>
            <person name="Arai W."/>
            <person name="Tsubouchi T."/>
            <person name="Morono Y."/>
            <person name="Uchiyama I."/>
            <person name="Ito T."/>
            <person name="Fujiyama A."/>
            <person name="Inagaki F."/>
            <person name="Takami H."/>
        </authorList>
    </citation>
    <scope>NUCLEOTIDE SEQUENCE</scope>
    <source>
        <strain evidence="6">Expedition CK06-06</strain>
    </source>
</reference>
<organism evidence="6">
    <name type="scientific">marine sediment metagenome</name>
    <dbReference type="NCBI Taxonomy" id="412755"/>
    <lineage>
        <taxon>unclassified sequences</taxon>
        <taxon>metagenomes</taxon>
        <taxon>ecological metagenomes</taxon>
    </lineage>
</organism>
<proteinExistence type="inferred from homology"/>
<keyword evidence="2" id="KW-0479">Metal-binding</keyword>
<dbReference type="SUPFAM" id="SSF53649">
    <property type="entry name" value="Alkaline phosphatase-like"/>
    <property type="match status" value="1"/>
</dbReference>
<evidence type="ECO:0000259" key="5">
    <source>
        <dbReference type="Pfam" id="PF00884"/>
    </source>
</evidence>
<dbReference type="PROSITE" id="PS00523">
    <property type="entry name" value="SULFATASE_1"/>
    <property type="match status" value="1"/>
</dbReference>
<dbReference type="PANTHER" id="PTHR42693">
    <property type="entry name" value="ARYLSULFATASE FAMILY MEMBER"/>
    <property type="match status" value="1"/>
</dbReference>
<accession>X0UUH8</accession>
<dbReference type="Pfam" id="PF00884">
    <property type="entry name" value="Sulfatase"/>
    <property type="match status" value="1"/>
</dbReference>
<keyword evidence="4" id="KW-0106">Calcium</keyword>
<evidence type="ECO:0000256" key="2">
    <source>
        <dbReference type="ARBA" id="ARBA00022723"/>
    </source>
</evidence>
<keyword evidence="3" id="KW-0378">Hydrolase</keyword>
<dbReference type="EMBL" id="BARS01018229">
    <property type="protein sequence ID" value="GAF92110.1"/>
    <property type="molecule type" value="Genomic_DNA"/>
</dbReference>
<comment type="similarity">
    <text evidence="1">Belongs to the sulfatase family.</text>
</comment>
<dbReference type="InterPro" id="IPR017850">
    <property type="entry name" value="Alkaline_phosphatase_core_sf"/>
</dbReference>
<evidence type="ECO:0000256" key="1">
    <source>
        <dbReference type="ARBA" id="ARBA00008779"/>
    </source>
</evidence>
<dbReference type="GO" id="GO:0046872">
    <property type="term" value="F:metal ion binding"/>
    <property type="evidence" value="ECO:0007669"/>
    <property type="project" value="UniProtKB-KW"/>
</dbReference>
<name>X0UUH8_9ZZZZ</name>
<dbReference type="InterPro" id="IPR050738">
    <property type="entry name" value="Sulfatase"/>
</dbReference>
<evidence type="ECO:0000256" key="3">
    <source>
        <dbReference type="ARBA" id="ARBA00022801"/>
    </source>
</evidence>
<dbReference type="GO" id="GO:0004065">
    <property type="term" value="F:arylsulfatase activity"/>
    <property type="evidence" value="ECO:0007669"/>
    <property type="project" value="TreeGrafter"/>
</dbReference>
<dbReference type="InterPro" id="IPR000917">
    <property type="entry name" value="Sulfatase_N"/>
</dbReference>
<feature type="domain" description="Sulfatase N-terminal" evidence="5">
    <location>
        <begin position="18"/>
        <end position="86"/>
    </location>
</feature>
<comment type="caution">
    <text evidence="6">The sequence shown here is derived from an EMBL/GenBank/DDBJ whole genome shotgun (WGS) entry which is preliminary data.</text>
</comment>
<sequence>MALLAEPGDLWAAHREKPNIIVIMADDLGYADTSVYDGWVKTPQLERMAAEGLTFTDFHSNSSVCSPTRAGFLTGRYQQRVGIVDVVARHLDTP</sequence>
<protein>
    <recommendedName>
        <fullName evidence="5">Sulfatase N-terminal domain-containing protein</fullName>
    </recommendedName>
</protein>
<dbReference type="InterPro" id="IPR024607">
    <property type="entry name" value="Sulfatase_CS"/>
</dbReference>
<dbReference type="Gene3D" id="3.40.720.10">
    <property type="entry name" value="Alkaline Phosphatase, subunit A"/>
    <property type="match status" value="1"/>
</dbReference>
<evidence type="ECO:0000256" key="4">
    <source>
        <dbReference type="ARBA" id="ARBA00022837"/>
    </source>
</evidence>
<feature type="non-terminal residue" evidence="6">
    <location>
        <position position="94"/>
    </location>
</feature>